<comment type="caution">
    <text evidence="3">The sequence shown here is derived from an EMBL/GenBank/DDBJ whole genome shotgun (WGS) entry which is preliminary data.</text>
</comment>
<feature type="region of interest" description="Disordered" evidence="2">
    <location>
        <begin position="654"/>
        <end position="695"/>
    </location>
</feature>
<protein>
    <submittedName>
        <fullName evidence="3">Uncharacterized protein</fullName>
    </submittedName>
</protein>
<feature type="region of interest" description="Disordered" evidence="2">
    <location>
        <begin position="1"/>
        <end position="44"/>
    </location>
</feature>
<reference evidence="3" key="1">
    <citation type="journal article" date="2021" name="Sci. Rep.">
        <title>Diploid genomic architecture of Nitzschia inconspicua, an elite biomass production diatom.</title>
        <authorList>
            <person name="Oliver A."/>
            <person name="Podell S."/>
            <person name="Pinowska A."/>
            <person name="Traller J.C."/>
            <person name="Smith S.R."/>
            <person name="McClure R."/>
            <person name="Beliaev A."/>
            <person name="Bohutskyi P."/>
            <person name="Hill E.A."/>
            <person name="Rabines A."/>
            <person name="Zheng H."/>
            <person name="Allen L.Z."/>
            <person name="Kuo A."/>
            <person name="Grigoriev I.V."/>
            <person name="Allen A.E."/>
            <person name="Hazlebeck D."/>
            <person name="Allen E.E."/>
        </authorList>
    </citation>
    <scope>NUCLEOTIDE SEQUENCE</scope>
    <source>
        <strain evidence="3">Hildebrandi</strain>
    </source>
</reference>
<proteinExistence type="predicted"/>
<accession>A0A9K3KJ41</accession>
<dbReference type="Proteomes" id="UP000693970">
    <property type="component" value="Unassembled WGS sequence"/>
</dbReference>
<evidence type="ECO:0000256" key="1">
    <source>
        <dbReference type="SAM" id="Coils"/>
    </source>
</evidence>
<evidence type="ECO:0000313" key="3">
    <source>
        <dbReference type="EMBL" id="KAG7344572.1"/>
    </source>
</evidence>
<feature type="coiled-coil region" evidence="1">
    <location>
        <begin position="482"/>
        <end position="509"/>
    </location>
</feature>
<sequence>MIRRSEKRTRTEAFEREEEEKKKEEDFLNDDRNNSENDPDRKLSGAAAAAAAAAGVVVSMPPRKTRNRRSCSNGTSCSVPTCIFPTPPRNEKPSSSSIHSCYTATERSKLDILKVGPMSYVLTFLEEIDLHQLELAFWDIRQYSLPQWQALRQADISSIHCAKWRHSHNNRQLFLSLVRAIRPPSKASRHLMKTTKATSTTTFLDEWARASHAYRTAGYIMYAKDYVHHSLHVRKLLRDCQGRPPVPISMTIGDLARSGYFVFVHLTLNNPPHTTSTATSTTVQTATSKIITNDDDSKIRAVKTTTTTTTTVTPDCIQSKSLAEDAMTTKNRMVKNPIITERKPPQHFDAFRKVRQAVYYPSTDKMLLKFENPVAHFLGMRSEWPQIKSFNDWHQIDWTILNQLKLSGRIGTEIESVLSYERNCHARLLPLLQNMDIAITLPKHCLDDEGNSVYPPNQVQQRLGVRPPPPDVLGDFFADAQRRALQAQLQRLQQETMNLRRQLNGLAAQVNGLVADVHRRDRAMNDDIIDHAVLLQRLQHAGGNVVHHNLPQQMNMNPPPVEAADGNVNNGINNNNNNNNNNNHVVEGNRINNGNIVQGNVLDDQQMEAALVRRNALQPSSNPPSPETFVVTGRCTKLLWTSQYNSEFRRPILQSLPPGAPRPHFTTDIFLDHDSRRSPPPKESQETDGTTCHRSVTNTSTCGSIISSSVPNNNNTIAPFTTAASVSPWEVSIPVTPTLVAIFEVYRRSHPDDE</sequence>
<keyword evidence="1" id="KW-0175">Coiled coil</keyword>
<name>A0A9K3KJ41_9STRA</name>
<dbReference type="AlphaFoldDB" id="A0A9K3KJ41"/>
<evidence type="ECO:0000313" key="4">
    <source>
        <dbReference type="Proteomes" id="UP000693970"/>
    </source>
</evidence>
<organism evidence="3 4">
    <name type="scientific">Nitzschia inconspicua</name>
    <dbReference type="NCBI Taxonomy" id="303405"/>
    <lineage>
        <taxon>Eukaryota</taxon>
        <taxon>Sar</taxon>
        <taxon>Stramenopiles</taxon>
        <taxon>Ochrophyta</taxon>
        <taxon>Bacillariophyta</taxon>
        <taxon>Bacillariophyceae</taxon>
        <taxon>Bacillariophycidae</taxon>
        <taxon>Bacillariales</taxon>
        <taxon>Bacillariaceae</taxon>
        <taxon>Nitzschia</taxon>
    </lineage>
</organism>
<keyword evidence="4" id="KW-1185">Reference proteome</keyword>
<feature type="compositionally biased region" description="Basic and acidic residues" evidence="2">
    <location>
        <begin position="8"/>
        <end position="43"/>
    </location>
</feature>
<gene>
    <name evidence="3" type="ORF">IV203_022580</name>
</gene>
<reference evidence="3" key="2">
    <citation type="submission" date="2021-04" db="EMBL/GenBank/DDBJ databases">
        <authorList>
            <person name="Podell S."/>
        </authorList>
    </citation>
    <scope>NUCLEOTIDE SEQUENCE</scope>
    <source>
        <strain evidence="3">Hildebrandi</strain>
    </source>
</reference>
<evidence type="ECO:0000256" key="2">
    <source>
        <dbReference type="SAM" id="MobiDB-lite"/>
    </source>
</evidence>
<dbReference type="EMBL" id="JAGRRH010000023">
    <property type="protein sequence ID" value="KAG7344572.1"/>
    <property type="molecule type" value="Genomic_DNA"/>
</dbReference>